<name>A0AAV1WUF2_LUPLU</name>
<feature type="region of interest" description="Disordered" evidence="1">
    <location>
        <begin position="107"/>
        <end position="128"/>
    </location>
</feature>
<keyword evidence="4" id="KW-1185">Reference proteome</keyword>
<evidence type="ECO:0000256" key="2">
    <source>
        <dbReference type="SAM" id="Phobius"/>
    </source>
</evidence>
<feature type="compositionally biased region" description="Basic and acidic residues" evidence="1">
    <location>
        <begin position="110"/>
        <end position="121"/>
    </location>
</feature>
<feature type="transmembrane region" description="Helical" evidence="2">
    <location>
        <begin position="15"/>
        <end position="37"/>
    </location>
</feature>
<accession>A0AAV1WUF2</accession>
<sequence length="128" mass="14594">MPPIPLFSHSLAPPVTIILIRLRITILPLTIFLRLLALPYQQPPRSKEEFQIQPALAISASNSESRYDERLGSHQIDSRRNDYGVADALSRQYWICSTTKAQIRRKLPKTTRELHRPHSELEEGIVGG</sequence>
<keyword evidence="2" id="KW-0472">Membrane</keyword>
<protein>
    <submittedName>
        <fullName evidence="3">Uncharacterized protein</fullName>
    </submittedName>
</protein>
<organism evidence="3 4">
    <name type="scientific">Lupinus luteus</name>
    <name type="common">European yellow lupine</name>
    <dbReference type="NCBI Taxonomy" id="3873"/>
    <lineage>
        <taxon>Eukaryota</taxon>
        <taxon>Viridiplantae</taxon>
        <taxon>Streptophyta</taxon>
        <taxon>Embryophyta</taxon>
        <taxon>Tracheophyta</taxon>
        <taxon>Spermatophyta</taxon>
        <taxon>Magnoliopsida</taxon>
        <taxon>eudicotyledons</taxon>
        <taxon>Gunneridae</taxon>
        <taxon>Pentapetalae</taxon>
        <taxon>rosids</taxon>
        <taxon>fabids</taxon>
        <taxon>Fabales</taxon>
        <taxon>Fabaceae</taxon>
        <taxon>Papilionoideae</taxon>
        <taxon>50 kb inversion clade</taxon>
        <taxon>genistoids sensu lato</taxon>
        <taxon>core genistoids</taxon>
        <taxon>Genisteae</taxon>
        <taxon>Lupinus</taxon>
    </lineage>
</organism>
<reference evidence="3 4" key="1">
    <citation type="submission" date="2024-03" db="EMBL/GenBank/DDBJ databases">
        <authorList>
            <person name="Martinez-Hernandez J."/>
        </authorList>
    </citation>
    <scope>NUCLEOTIDE SEQUENCE [LARGE SCALE GENOMIC DNA]</scope>
</reference>
<evidence type="ECO:0000256" key="1">
    <source>
        <dbReference type="SAM" id="MobiDB-lite"/>
    </source>
</evidence>
<dbReference type="EMBL" id="CAXHTB010000009">
    <property type="protein sequence ID" value="CAL0313059.1"/>
    <property type="molecule type" value="Genomic_DNA"/>
</dbReference>
<keyword evidence="2" id="KW-1133">Transmembrane helix</keyword>
<comment type="caution">
    <text evidence="3">The sequence shown here is derived from an EMBL/GenBank/DDBJ whole genome shotgun (WGS) entry which is preliminary data.</text>
</comment>
<dbReference type="AlphaFoldDB" id="A0AAV1WUF2"/>
<proteinExistence type="predicted"/>
<gene>
    <name evidence="3" type="ORF">LLUT_LOCUS14119</name>
</gene>
<evidence type="ECO:0000313" key="4">
    <source>
        <dbReference type="Proteomes" id="UP001497480"/>
    </source>
</evidence>
<keyword evidence="2" id="KW-0812">Transmembrane</keyword>
<dbReference type="Proteomes" id="UP001497480">
    <property type="component" value="Unassembled WGS sequence"/>
</dbReference>
<evidence type="ECO:0000313" key="3">
    <source>
        <dbReference type="EMBL" id="CAL0313059.1"/>
    </source>
</evidence>